<dbReference type="Pfam" id="PF04442">
    <property type="entry name" value="CtaG_Cox11"/>
    <property type="match status" value="1"/>
</dbReference>
<organism evidence="11 12">
    <name type="scientific">Parahaliea maris</name>
    <dbReference type="NCBI Taxonomy" id="2716870"/>
    <lineage>
        <taxon>Bacteria</taxon>
        <taxon>Pseudomonadati</taxon>
        <taxon>Pseudomonadota</taxon>
        <taxon>Gammaproteobacteria</taxon>
        <taxon>Cellvibrionales</taxon>
        <taxon>Halieaceae</taxon>
        <taxon>Parahaliea</taxon>
    </lineage>
</organism>
<keyword evidence="9 10" id="KW-0472">Membrane</keyword>
<protein>
    <recommendedName>
        <fullName evidence="4">Cytochrome c oxidase assembly protein CtaG</fullName>
    </recommendedName>
</protein>
<evidence type="ECO:0000256" key="7">
    <source>
        <dbReference type="ARBA" id="ARBA00022989"/>
    </source>
</evidence>
<comment type="similarity">
    <text evidence="3">Belongs to the COX11/CtaG family.</text>
</comment>
<proteinExistence type="inferred from homology"/>
<evidence type="ECO:0000313" key="12">
    <source>
        <dbReference type="Proteomes" id="UP000321039"/>
    </source>
</evidence>
<gene>
    <name evidence="11" type="ORF">FV139_08615</name>
</gene>
<dbReference type="PIRSF" id="PIRSF005413">
    <property type="entry name" value="COX11"/>
    <property type="match status" value="1"/>
</dbReference>
<evidence type="ECO:0000256" key="4">
    <source>
        <dbReference type="ARBA" id="ARBA00015384"/>
    </source>
</evidence>
<dbReference type="GO" id="GO:0005507">
    <property type="term" value="F:copper ion binding"/>
    <property type="evidence" value="ECO:0007669"/>
    <property type="project" value="InterPro"/>
</dbReference>
<dbReference type="SUPFAM" id="SSF110111">
    <property type="entry name" value="Ctag/Cox11"/>
    <property type="match status" value="1"/>
</dbReference>
<evidence type="ECO:0000256" key="3">
    <source>
        <dbReference type="ARBA" id="ARBA00009620"/>
    </source>
</evidence>
<comment type="subcellular location">
    <subcellularLocation>
        <location evidence="2">Cell inner membrane</location>
        <topology evidence="2">Single-pass type II membrane protein</topology>
        <orientation evidence="2">Periplasmic side</orientation>
    </subcellularLocation>
</comment>
<evidence type="ECO:0000313" key="11">
    <source>
        <dbReference type="EMBL" id="TXS93694.1"/>
    </source>
</evidence>
<dbReference type="PANTHER" id="PTHR21320:SF3">
    <property type="entry name" value="CYTOCHROME C OXIDASE ASSEMBLY PROTEIN COX11, MITOCHONDRIAL-RELATED"/>
    <property type="match status" value="1"/>
</dbReference>
<dbReference type="InterPro" id="IPR007533">
    <property type="entry name" value="Cyt_c_oxidase_assmbl_CtaG"/>
</dbReference>
<dbReference type="GO" id="GO:0005886">
    <property type="term" value="C:plasma membrane"/>
    <property type="evidence" value="ECO:0007669"/>
    <property type="project" value="UniProtKB-SubCell"/>
</dbReference>
<keyword evidence="6" id="KW-0735">Signal-anchor</keyword>
<keyword evidence="7 10" id="KW-1133">Transmembrane helix</keyword>
<evidence type="ECO:0000256" key="2">
    <source>
        <dbReference type="ARBA" id="ARBA00004382"/>
    </source>
</evidence>
<comment type="function">
    <text evidence="1">Exerts its effect at some terminal stage of cytochrome c oxidase synthesis, probably by being involved in the insertion of the copper B into subunit I.</text>
</comment>
<keyword evidence="8" id="KW-0186">Copper</keyword>
<dbReference type="InterPro" id="IPR023471">
    <property type="entry name" value="CtaG/Cox11_dom_sf"/>
</dbReference>
<comment type="caution">
    <text evidence="11">The sequence shown here is derived from an EMBL/GenBank/DDBJ whole genome shotgun (WGS) entry which is preliminary data.</text>
</comment>
<reference evidence="11 12" key="1">
    <citation type="submission" date="2019-08" db="EMBL/GenBank/DDBJ databases">
        <title>Parahaliea maris sp. nov., isolated from the surface seawater.</title>
        <authorList>
            <person name="Liu Y."/>
        </authorList>
    </citation>
    <scope>NUCLEOTIDE SEQUENCE [LARGE SCALE GENOMIC DNA]</scope>
    <source>
        <strain evidence="11 12">HSLHS9</strain>
    </source>
</reference>
<sequence>MIRISANPAIDTAIKLVAVAACMFAFVFVVMVPLYNVLCDALGINGKTSGQAYTAVQSGVDEERTVTIQFVATNNEGMPWEFSPGKTVMKVHPGASNDTVFYAFNPLPKDMVAQAIPSVSPSRAAGYFHKTECFCFNQQPLAGESSAEMPLVFIVDRDLPRDIHTITLSYTIFDVTDMAGAAVATR</sequence>
<keyword evidence="12" id="KW-1185">Reference proteome</keyword>
<evidence type="ECO:0000256" key="1">
    <source>
        <dbReference type="ARBA" id="ARBA00004007"/>
    </source>
</evidence>
<dbReference type="RefSeq" id="WP_148068038.1">
    <property type="nucleotide sequence ID" value="NZ_VRZA01000003.1"/>
</dbReference>
<dbReference type="EMBL" id="VRZA01000003">
    <property type="protein sequence ID" value="TXS93694.1"/>
    <property type="molecule type" value="Genomic_DNA"/>
</dbReference>
<evidence type="ECO:0000256" key="8">
    <source>
        <dbReference type="ARBA" id="ARBA00023008"/>
    </source>
</evidence>
<dbReference type="PANTHER" id="PTHR21320">
    <property type="entry name" value="CYTOCHROME C OXIDASE ASSEMBLY PROTEIN COX11-RELATED"/>
    <property type="match status" value="1"/>
</dbReference>
<evidence type="ECO:0000256" key="9">
    <source>
        <dbReference type="ARBA" id="ARBA00023136"/>
    </source>
</evidence>
<evidence type="ECO:0000256" key="5">
    <source>
        <dbReference type="ARBA" id="ARBA00022692"/>
    </source>
</evidence>
<feature type="transmembrane region" description="Helical" evidence="10">
    <location>
        <begin position="12"/>
        <end position="35"/>
    </location>
</feature>
<evidence type="ECO:0000256" key="6">
    <source>
        <dbReference type="ARBA" id="ARBA00022968"/>
    </source>
</evidence>
<name>A0A5C9A139_9GAMM</name>
<dbReference type="Gene3D" id="2.60.370.10">
    <property type="entry name" value="Ctag/Cox11"/>
    <property type="match status" value="1"/>
</dbReference>
<keyword evidence="5 10" id="KW-0812">Transmembrane</keyword>
<dbReference type="AlphaFoldDB" id="A0A5C9A139"/>
<dbReference type="NCBIfam" id="NF003465">
    <property type="entry name" value="PRK05089.1"/>
    <property type="match status" value="1"/>
</dbReference>
<dbReference type="Proteomes" id="UP000321039">
    <property type="component" value="Unassembled WGS sequence"/>
</dbReference>
<evidence type="ECO:0000256" key="10">
    <source>
        <dbReference type="SAM" id="Phobius"/>
    </source>
</evidence>
<accession>A0A5C9A139</accession>